<dbReference type="EMBL" id="QTSX02004282">
    <property type="protein sequence ID" value="KAJ9066655.1"/>
    <property type="molecule type" value="Genomic_DNA"/>
</dbReference>
<evidence type="ECO:0000313" key="2">
    <source>
        <dbReference type="Proteomes" id="UP001165960"/>
    </source>
</evidence>
<reference evidence="1" key="1">
    <citation type="submission" date="2022-04" db="EMBL/GenBank/DDBJ databases">
        <title>Genome of the entomopathogenic fungus Entomophthora muscae.</title>
        <authorList>
            <person name="Elya C."/>
            <person name="Lovett B.R."/>
            <person name="Lee E."/>
            <person name="Macias A.M."/>
            <person name="Hajek A.E."/>
            <person name="De Bivort B.L."/>
            <person name="Kasson M.T."/>
            <person name="De Fine Licht H.H."/>
            <person name="Stajich J.E."/>
        </authorList>
    </citation>
    <scope>NUCLEOTIDE SEQUENCE</scope>
    <source>
        <strain evidence="1">Berkeley</strain>
    </source>
</reference>
<comment type="caution">
    <text evidence="1">The sequence shown here is derived from an EMBL/GenBank/DDBJ whole genome shotgun (WGS) entry which is preliminary data.</text>
</comment>
<evidence type="ECO:0000313" key="1">
    <source>
        <dbReference type="EMBL" id="KAJ9066655.1"/>
    </source>
</evidence>
<gene>
    <name evidence="1" type="ORF">DSO57_1007460</name>
</gene>
<organism evidence="1 2">
    <name type="scientific">Entomophthora muscae</name>
    <dbReference type="NCBI Taxonomy" id="34485"/>
    <lineage>
        <taxon>Eukaryota</taxon>
        <taxon>Fungi</taxon>
        <taxon>Fungi incertae sedis</taxon>
        <taxon>Zoopagomycota</taxon>
        <taxon>Entomophthoromycotina</taxon>
        <taxon>Entomophthoromycetes</taxon>
        <taxon>Entomophthorales</taxon>
        <taxon>Entomophthoraceae</taxon>
        <taxon>Entomophthora</taxon>
    </lineage>
</organism>
<keyword evidence="2" id="KW-1185">Reference proteome</keyword>
<dbReference type="Proteomes" id="UP001165960">
    <property type="component" value="Unassembled WGS sequence"/>
</dbReference>
<proteinExistence type="predicted"/>
<accession>A0ACC2SW89</accession>
<sequence>MTTPPSWSLTMTQDTLWGLVTRNPTRRAAFKPSPKPSPKPSFEQSPAHSTGGEKSDSFLTDHSFYNLASDEDPTKKQCQAQKTPPKDKSPTHEERHNKSPSSPLAKLSSF</sequence>
<name>A0ACC2SW89_9FUNG</name>
<protein>
    <submittedName>
        <fullName evidence="1">Uncharacterized protein</fullName>
    </submittedName>
</protein>